<feature type="compositionally biased region" description="Polar residues" evidence="1">
    <location>
        <begin position="168"/>
        <end position="188"/>
    </location>
</feature>
<dbReference type="Proteomes" id="UP000018040">
    <property type="component" value="Unassembled WGS sequence"/>
</dbReference>
<feature type="region of interest" description="Disordered" evidence="1">
    <location>
        <begin position="164"/>
        <end position="188"/>
    </location>
</feature>
<dbReference type="VEuPathDB" id="GiardiaDB:GL50803_0017507"/>
<feature type="non-terminal residue" evidence="2">
    <location>
        <position position="1"/>
    </location>
</feature>
<name>V6TRG5_GIAIN</name>
<accession>V6TRG5</accession>
<dbReference type="AlphaFoldDB" id="V6TRG5"/>
<organism evidence="2 3">
    <name type="scientific">Giardia intestinalis</name>
    <name type="common">Giardia lamblia</name>
    <dbReference type="NCBI Taxonomy" id="5741"/>
    <lineage>
        <taxon>Eukaryota</taxon>
        <taxon>Metamonada</taxon>
        <taxon>Diplomonadida</taxon>
        <taxon>Hexamitidae</taxon>
        <taxon>Giardiinae</taxon>
        <taxon>Giardia</taxon>
    </lineage>
</organism>
<comment type="caution">
    <text evidence="2">The sequence shown here is derived from an EMBL/GenBank/DDBJ whole genome shotgun (WGS) entry which is preliminary data.</text>
</comment>
<feature type="compositionally biased region" description="Polar residues" evidence="1">
    <location>
        <begin position="44"/>
        <end position="65"/>
    </location>
</feature>
<dbReference type="VEuPathDB" id="GiardiaDB:QR46_3741"/>
<feature type="region of interest" description="Disordered" evidence="1">
    <location>
        <begin position="550"/>
        <end position="571"/>
    </location>
</feature>
<reference evidence="3" key="1">
    <citation type="submission" date="2012-02" db="EMBL/GenBank/DDBJ databases">
        <title>Genome sequencing of Giardia lamblia Genotypes A2 and B isolates (DH and GS) and comparative analysis with the genomes of Genotypes A1 and E (WB and Pig).</title>
        <authorList>
            <person name="Adam R."/>
            <person name="Dahlstrom E."/>
            <person name="Martens C."/>
            <person name="Bruno D."/>
            <person name="Barbian K."/>
            <person name="Porcella S.F."/>
            <person name="Nash T."/>
        </authorList>
    </citation>
    <scope>NUCLEOTIDE SEQUENCE</scope>
    <source>
        <strain evidence="3">GS</strain>
    </source>
</reference>
<dbReference type="EMBL" id="AHHH01000120">
    <property type="protein sequence ID" value="ESU41588.1"/>
    <property type="molecule type" value="Genomic_DNA"/>
</dbReference>
<gene>
    <name evidence="2" type="ORF">GSB_152127</name>
</gene>
<feature type="compositionally biased region" description="Basic residues" evidence="1">
    <location>
        <begin position="31"/>
        <end position="40"/>
    </location>
</feature>
<reference evidence="2 3" key="2">
    <citation type="journal article" date="2013" name="Genome Biol. Evol.">
        <title>Genome sequencing of Giardia lamblia genotypes A2 and B isolates (DH and GS) and comparative analysis with the genomes of genotypes A1 and E (WB and Pig).</title>
        <authorList>
            <person name="Adam R.D."/>
            <person name="Dahlstrom E.W."/>
            <person name="Martens C.A."/>
            <person name="Bruno D.P."/>
            <person name="Barbian K.D."/>
            <person name="Ricklefs S.M."/>
            <person name="Hernandez M.M."/>
            <person name="Narla N.P."/>
            <person name="Patel R.B."/>
            <person name="Porcella S.F."/>
            <person name="Nash T.E."/>
        </authorList>
    </citation>
    <scope>NUCLEOTIDE SEQUENCE [LARGE SCALE GENOMIC DNA]</scope>
    <source>
        <strain evidence="2 3">GS</strain>
    </source>
</reference>
<evidence type="ECO:0000256" key="1">
    <source>
        <dbReference type="SAM" id="MobiDB-lite"/>
    </source>
</evidence>
<protein>
    <submittedName>
        <fullName evidence="2">Uncharacterized protein</fullName>
    </submittedName>
</protein>
<dbReference type="VEuPathDB" id="GiardiaDB:GL50581_3941"/>
<feature type="compositionally biased region" description="Polar residues" evidence="1">
    <location>
        <begin position="550"/>
        <end position="561"/>
    </location>
</feature>
<evidence type="ECO:0000313" key="3">
    <source>
        <dbReference type="Proteomes" id="UP000018040"/>
    </source>
</evidence>
<feature type="region of interest" description="Disordered" evidence="1">
    <location>
        <begin position="31"/>
        <end position="65"/>
    </location>
</feature>
<evidence type="ECO:0000313" key="2">
    <source>
        <dbReference type="EMBL" id="ESU41588.1"/>
    </source>
</evidence>
<sequence length="571" mass="63082">VSYVLERHLMRTRTFISPRLTYFKKSFKRMKCPARQRGKPAKGSTFSTTSNKSIGPDVSSENLDSASGSSAIDALVRDMASLQTTLAVTTSQLSISSSQLQSKERELERVRGKLRDIESSILNNSCASSSAHIHETSSTHEVFIEKIDSICDALGVKPISTAYEESKQSATHPLSESTTSQTEPLLSLRPNSTVASTAYIDDTISTILKVIEEKSMQISFLTNSLDIINAQLTEERQLSRELANTISRLQQDDSTLSKNPIDISECPSGQIDFDSYLKMTRTELLKELQDKDAQISKLQATLCETTYHTPMGEGCVDKSLSQEPCTGNFAPASHDTLDDTDLTNTVKKFIMEYQAISSATPATVPHTNRLLDMLLDAIKLRAMSRHKLSPKEIDTDMAVIESSFVLRQMRMKDEEIAKLKKLLQEKDFQLDQVLQRPSKPRDLSQESSIAERLRIDSTPMSSQVQRGTFVGDKCELLLTNHQKSSLKDMNNLGTVVLPDPSSANEAVLISFSARLKKIPVQDVKNYGDPLYKGNGLTIASRVSLGPSCKSARQTTNLSSSAGDLVPQDLEL</sequence>
<dbReference type="OrthoDB" id="10258733at2759"/>
<proteinExistence type="predicted"/>
<dbReference type="VEuPathDB" id="GiardiaDB:DHA2_152335"/>